<dbReference type="InterPro" id="IPR050272">
    <property type="entry name" value="Isochorismatase-like_hydrls"/>
</dbReference>
<evidence type="ECO:0000259" key="2">
    <source>
        <dbReference type="Pfam" id="PF00857"/>
    </source>
</evidence>
<evidence type="ECO:0000313" key="3">
    <source>
        <dbReference type="EMBL" id="BDR91787.1"/>
    </source>
</evidence>
<reference evidence="4" key="1">
    <citation type="submission" date="2022-09" db="EMBL/GenBank/DDBJ databases">
        <title>Complete genome sequence of Vulcanisaeta souniana.</title>
        <authorList>
            <person name="Kato S."/>
            <person name="Itoh T."/>
            <person name="Ohkuma M."/>
        </authorList>
    </citation>
    <scope>NUCLEOTIDE SEQUENCE [LARGE SCALE GENOMIC DNA]</scope>
    <source>
        <strain evidence="4">JCM 11219</strain>
    </source>
</reference>
<name>A0ABM8BLB7_9CREN</name>
<dbReference type="SUPFAM" id="SSF52499">
    <property type="entry name" value="Isochorismatase-like hydrolases"/>
    <property type="match status" value="1"/>
</dbReference>
<dbReference type="InterPro" id="IPR036380">
    <property type="entry name" value="Isochorismatase-like_sf"/>
</dbReference>
<protein>
    <recommendedName>
        <fullName evidence="2">Isochorismatase-like domain-containing protein</fullName>
    </recommendedName>
</protein>
<dbReference type="PANTHER" id="PTHR43540">
    <property type="entry name" value="PEROXYUREIDOACRYLATE/UREIDOACRYLATE AMIDOHYDROLASE-RELATED"/>
    <property type="match status" value="1"/>
</dbReference>
<dbReference type="PANTHER" id="PTHR43540:SF6">
    <property type="entry name" value="ISOCHORISMATASE-LIKE DOMAIN-CONTAINING PROTEIN"/>
    <property type="match status" value="1"/>
</dbReference>
<keyword evidence="4" id="KW-1185">Reference proteome</keyword>
<dbReference type="Pfam" id="PF00857">
    <property type="entry name" value="Isochorismatase"/>
    <property type="match status" value="1"/>
</dbReference>
<dbReference type="Proteomes" id="UP001060771">
    <property type="component" value="Chromosome"/>
</dbReference>
<keyword evidence="1" id="KW-0378">Hydrolase</keyword>
<sequence length="100" mass="11366">MKPALIVIDMNKDFVYGKLGNERARNLVPRLKKLIESAREERVPIIYVGDAHLPTDPEMRVWGEHSMKGTEGAQVVDELRPKGVITCLRRGRATHFMKLA</sequence>
<evidence type="ECO:0000313" key="4">
    <source>
        <dbReference type="Proteomes" id="UP001060771"/>
    </source>
</evidence>
<dbReference type="CDD" id="cd00431">
    <property type="entry name" value="cysteine_hydrolases"/>
    <property type="match status" value="1"/>
</dbReference>
<accession>A0ABM8BLB7</accession>
<gene>
    <name evidence="3" type="ORF">Vsou_08800</name>
</gene>
<organism evidence="3 4">
    <name type="scientific">Vulcanisaeta souniana JCM 11219</name>
    <dbReference type="NCBI Taxonomy" id="1293586"/>
    <lineage>
        <taxon>Archaea</taxon>
        <taxon>Thermoproteota</taxon>
        <taxon>Thermoprotei</taxon>
        <taxon>Thermoproteales</taxon>
        <taxon>Thermoproteaceae</taxon>
        <taxon>Vulcanisaeta</taxon>
    </lineage>
</organism>
<dbReference type="EMBL" id="AP026830">
    <property type="protein sequence ID" value="BDR91787.1"/>
    <property type="molecule type" value="Genomic_DNA"/>
</dbReference>
<dbReference type="InterPro" id="IPR000868">
    <property type="entry name" value="Isochorismatase-like_dom"/>
</dbReference>
<proteinExistence type="predicted"/>
<evidence type="ECO:0000256" key="1">
    <source>
        <dbReference type="ARBA" id="ARBA00022801"/>
    </source>
</evidence>
<dbReference type="Gene3D" id="3.40.50.850">
    <property type="entry name" value="Isochorismatase-like"/>
    <property type="match status" value="1"/>
</dbReference>
<feature type="domain" description="Isochorismatase-like" evidence="2">
    <location>
        <begin position="4"/>
        <end position="82"/>
    </location>
</feature>